<sequence length="82" mass="9325">MLLLLPMMLKVFLLLAHLIFLGKATSALSAELSGCYKNVLNDFFKQNTIKKGKHLVHSKINQYLYPLPMMSHNKAFQFAVSN</sequence>
<feature type="signal peptide" evidence="1">
    <location>
        <begin position="1"/>
        <end position="24"/>
    </location>
</feature>
<accession>A0A2G4T6F0</accession>
<gene>
    <name evidence="2" type="ORF">RHIMIDRAFT_63892</name>
</gene>
<organism evidence="2 3">
    <name type="scientific">Rhizopus microsporus ATCC 52813</name>
    <dbReference type="NCBI Taxonomy" id="1340429"/>
    <lineage>
        <taxon>Eukaryota</taxon>
        <taxon>Fungi</taxon>
        <taxon>Fungi incertae sedis</taxon>
        <taxon>Mucoromycota</taxon>
        <taxon>Mucoromycotina</taxon>
        <taxon>Mucoromycetes</taxon>
        <taxon>Mucorales</taxon>
        <taxon>Mucorineae</taxon>
        <taxon>Rhizopodaceae</taxon>
        <taxon>Rhizopus</taxon>
    </lineage>
</organism>
<evidence type="ECO:0000313" key="3">
    <source>
        <dbReference type="Proteomes" id="UP000242254"/>
    </source>
</evidence>
<feature type="chain" id="PRO_5013761006" description="Secreted protein" evidence="1">
    <location>
        <begin position="25"/>
        <end position="82"/>
    </location>
</feature>
<dbReference type="EMBL" id="KZ303843">
    <property type="protein sequence ID" value="PHZ16595.1"/>
    <property type="molecule type" value="Genomic_DNA"/>
</dbReference>
<protein>
    <recommendedName>
        <fullName evidence="4">Secreted protein</fullName>
    </recommendedName>
</protein>
<evidence type="ECO:0008006" key="4">
    <source>
        <dbReference type="Google" id="ProtNLM"/>
    </source>
</evidence>
<dbReference type="Proteomes" id="UP000242254">
    <property type="component" value="Unassembled WGS sequence"/>
</dbReference>
<dbReference type="GeneID" id="35446491"/>
<reference evidence="2 3" key="1">
    <citation type="journal article" date="2016" name="Proc. Natl. Acad. Sci. U.S.A.">
        <title>Lipid metabolic changes in an early divergent fungus govern the establishment of a mutualistic symbiosis with endobacteria.</title>
        <authorList>
            <person name="Lastovetsky O.A."/>
            <person name="Gaspar M.L."/>
            <person name="Mondo S.J."/>
            <person name="LaButti K.M."/>
            <person name="Sandor L."/>
            <person name="Grigoriev I.V."/>
            <person name="Henry S.A."/>
            <person name="Pawlowska T.E."/>
        </authorList>
    </citation>
    <scope>NUCLEOTIDE SEQUENCE [LARGE SCALE GENOMIC DNA]</scope>
    <source>
        <strain evidence="2 3">ATCC 52813</strain>
    </source>
</reference>
<evidence type="ECO:0000256" key="1">
    <source>
        <dbReference type="SAM" id="SignalP"/>
    </source>
</evidence>
<evidence type="ECO:0000313" key="2">
    <source>
        <dbReference type="EMBL" id="PHZ16595.1"/>
    </source>
</evidence>
<dbReference type="RefSeq" id="XP_023470303.1">
    <property type="nucleotide sequence ID" value="XM_023615503.1"/>
</dbReference>
<dbReference type="AlphaFoldDB" id="A0A2G4T6F0"/>
<proteinExistence type="predicted"/>
<keyword evidence="3" id="KW-1185">Reference proteome</keyword>
<keyword evidence="1" id="KW-0732">Signal</keyword>
<name>A0A2G4T6F0_RHIZD</name>